<accession>A0A1Y2DJL0</accession>
<protein>
    <submittedName>
        <fullName evidence="2">Uncharacterized protein</fullName>
    </submittedName>
</protein>
<organism evidence="2 3">
    <name type="scientific">Leucosporidium creatinivorum</name>
    <dbReference type="NCBI Taxonomy" id="106004"/>
    <lineage>
        <taxon>Eukaryota</taxon>
        <taxon>Fungi</taxon>
        <taxon>Dikarya</taxon>
        <taxon>Basidiomycota</taxon>
        <taxon>Pucciniomycotina</taxon>
        <taxon>Microbotryomycetes</taxon>
        <taxon>Leucosporidiales</taxon>
        <taxon>Leucosporidium</taxon>
    </lineage>
</organism>
<keyword evidence="3" id="KW-1185">Reference proteome</keyword>
<evidence type="ECO:0000313" key="3">
    <source>
        <dbReference type="Proteomes" id="UP000193467"/>
    </source>
</evidence>
<comment type="caution">
    <text evidence="2">The sequence shown here is derived from an EMBL/GenBank/DDBJ whole genome shotgun (WGS) entry which is preliminary data.</text>
</comment>
<dbReference type="AlphaFoldDB" id="A0A1Y2DJL0"/>
<name>A0A1Y2DJL0_9BASI</name>
<feature type="compositionally biased region" description="Polar residues" evidence="1">
    <location>
        <begin position="70"/>
        <end position="84"/>
    </location>
</feature>
<feature type="region of interest" description="Disordered" evidence="1">
    <location>
        <begin position="56"/>
        <end position="84"/>
    </location>
</feature>
<evidence type="ECO:0000313" key="2">
    <source>
        <dbReference type="EMBL" id="ORY59411.1"/>
    </source>
</evidence>
<sequence>MTGWQRALRFRWAELAPLHATGRGWGNISASALSAWISTRFRFVVKLLLSPPSAESFSAEGGGVRRAGCSEQQRVQSTCRSTSS</sequence>
<proteinExistence type="predicted"/>
<dbReference type="EMBL" id="MCGR01000076">
    <property type="protein sequence ID" value="ORY59411.1"/>
    <property type="molecule type" value="Genomic_DNA"/>
</dbReference>
<dbReference type="Proteomes" id="UP000193467">
    <property type="component" value="Unassembled WGS sequence"/>
</dbReference>
<gene>
    <name evidence="2" type="ORF">BCR35DRAFT_200196</name>
</gene>
<reference evidence="2 3" key="1">
    <citation type="submission" date="2016-07" db="EMBL/GenBank/DDBJ databases">
        <title>Pervasive Adenine N6-methylation of Active Genes in Fungi.</title>
        <authorList>
            <consortium name="DOE Joint Genome Institute"/>
            <person name="Mondo S.J."/>
            <person name="Dannebaum R.O."/>
            <person name="Kuo R.C."/>
            <person name="Labutti K."/>
            <person name="Haridas S."/>
            <person name="Kuo A."/>
            <person name="Salamov A."/>
            <person name="Ahrendt S.R."/>
            <person name="Lipzen A."/>
            <person name="Sullivan W."/>
            <person name="Andreopoulos W.B."/>
            <person name="Clum A."/>
            <person name="Lindquist E."/>
            <person name="Daum C."/>
            <person name="Ramamoorthy G.K."/>
            <person name="Gryganskyi A."/>
            <person name="Culley D."/>
            <person name="Magnuson J.K."/>
            <person name="James T.Y."/>
            <person name="O'Malley M.A."/>
            <person name="Stajich J.E."/>
            <person name="Spatafora J.W."/>
            <person name="Visel A."/>
            <person name="Grigoriev I.V."/>
        </authorList>
    </citation>
    <scope>NUCLEOTIDE SEQUENCE [LARGE SCALE GENOMIC DNA]</scope>
    <source>
        <strain evidence="2 3">62-1032</strain>
    </source>
</reference>
<dbReference type="InParanoid" id="A0A1Y2DJL0"/>
<evidence type="ECO:0000256" key="1">
    <source>
        <dbReference type="SAM" id="MobiDB-lite"/>
    </source>
</evidence>